<dbReference type="EMBL" id="FNST01000002">
    <property type="protein sequence ID" value="SEC60187.1"/>
    <property type="molecule type" value="Genomic_DNA"/>
</dbReference>
<dbReference type="Gene3D" id="3.40.50.620">
    <property type="entry name" value="HUPs"/>
    <property type="match status" value="1"/>
</dbReference>
<dbReference type="SUPFAM" id="SSF52402">
    <property type="entry name" value="Adenine nucleotide alpha hydrolases-like"/>
    <property type="match status" value="1"/>
</dbReference>
<dbReference type="InterPro" id="IPR014729">
    <property type="entry name" value="Rossmann-like_a/b/a_fold"/>
</dbReference>
<accession>A0A1H4TUU5</accession>
<dbReference type="AlphaFoldDB" id="A0A1H4TUU5"/>
<reference evidence="2" key="1">
    <citation type="submission" date="2016-10" db="EMBL/GenBank/DDBJ databases">
        <authorList>
            <person name="Varghese N."/>
            <person name="Submissions S."/>
        </authorList>
    </citation>
    <scope>NUCLEOTIDE SEQUENCE [LARGE SCALE GENOMIC DNA]</scope>
    <source>
        <strain evidence="2">DSM 40318</strain>
    </source>
</reference>
<evidence type="ECO:0000313" key="1">
    <source>
        <dbReference type="EMBL" id="SEC60187.1"/>
    </source>
</evidence>
<dbReference type="InterPro" id="IPR018317">
    <property type="entry name" value="QueC"/>
</dbReference>
<name>A0A1H4TUU5_STRMJ</name>
<proteinExistence type="predicted"/>
<dbReference type="Pfam" id="PF06508">
    <property type="entry name" value="QueC"/>
    <property type="match status" value="1"/>
</dbReference>
<organism evidence="1 2">
    <name type="scientific">Streptomyces melanosporofaciens</name>
    <dbReference type="NCBI Taxonomy" id="67327"/>
    <lineage>
        <taxon>Bacteria</taxon>
        <taxon>Bacillati</taxon>
        <taxon>Actinomycetota</taxon>
        <taxon>Actinomycetes</taxon>
        <taxon>Kitasatosporales</taxon>
        <taxon>Streptomycetaceae</taxon>
        <taxon>Streptomyces</taxon>
        <taxon>Streptomyces violaceusniger group</taxon>
    </lineage>
</organism>
<gene>
    <name evidence="1" type="ORF">SAMN04490356_4775</name>
</gene>
<dbReference type="Proteomes" id="UP000198609">
    <property type="component" value="Unassembled WGS sequence"/>
</dbReference>
<sequence>MTEAHTRLFWLSRPDAEAPPMHWQPLHDAMYWERPSRGPDRRPLFAPAPDWADDLQRVARAVFAADRYARRAKSFDHWTRRITLSVPVARPERWDRALASLTAVLETVTGDLWEVVFRPLHGKSVREGPLTFTDEDYAHDVALFSGGLDSLGWAAQQAALPFARALLLVTFEERNFEALQDQVYEAVRGLRRRPVRRLTQSQTVRKPRGSGIELELTTRSRGLLYAATAVHAAAAEHVPVVHLPENGQLALNPPLSAARAGACSTRSVHPWTLHHLNRVISEVAEPGSAIRVENPFATLTKGDVCAAAHDAGMSQRVLEATLSCGAPPDRRPAGPALAHCGLCYPCLVRRSGLLHAFGEDRTPYAADPWDPALPASRTGNWQALRRWLDTEWSMLDLVADAPLPPDTQPASLMEVVERGREELRALIAWAGKRTPRKAS</sequence>
<keyword evidence="2" id="KW-1185">Reference proteome</keyword>
<dbReference type="RefSeq" id="WP_093464670.1">
    <property type="nucleotide sequence ID" value="NZ_FNST01000002.1"/>
</dbReference>
<evidence type="ECO:0000313" key="2">
    <source>
        <dbReference type="Proteomes" id="UP000198609"/>
    </source>
</evidence>
<protein>
    <submittedName>
        <fullName evidence="1">Queuosine biosynthesis protein QueC</fullName>
    </submittedName>
</protein>